<name>A0ABT9EC48_9PROT</name>
<organism evidence="4 5">
    <name type="scientific">Paracraurococcus lichenis</name>
    <dbReference type="NCBI Taxonomy" id="3064888"/>
    <lineage>
        <taxon>Bacteria</taxon>
        <taxon>Pseudomonadati</taxon>
        <taxon>Pseudomonadota</taxon>
        <taxon>Alphaproteobacteria</taxon>
        <taxon>Acetobacterales</taxon>
        <taxon>Roseomonadaceae</taxon>
        <taxon>Paracraurococcus</taxon>
    </lineage>
</organism>
<dbReference type="InterPro" id="IPR013762">
    <property type="entry name" value="Integrase-like_cat_sf"/>
</dbReference>
<dbReference type="PANTHER" id="PTHR34605:SF3">
    <property type="entry name" value="P CELL-TYPE AGGLUTINATION PROTEIN MAP4-LIKE-RELATED"/>
    <property type="match status" value="1"/>
</dbReference>
<feature type="region of interest" description="Disordered" evidence="3">
    <location>
        <begin position="262"/>
        <end position="331"/>
    </location>
</feature>
<protein>
    <submittedName>
        <fullName evidence="4">Integrase</fullName>
    </submittedName>
</protein>
<gene>
    <name evidence="4" type="ORF">Q7A36_34800</name>
</gene>
<proteinExistence type="predicted"/>
<dbReference type="InterPro" id="IPR010998">
    <property type="entry name" value="Integrase_recombinase_N"/>
</dbReference>
<keyword evidence="5" id="KW-1185">Reference proteome</keyword>
<reference evidence="4 5" key="1">
    <citation type="submission" date="2023-08" db="EMBL/GenBank/DDBJ databases">
        <title>The draft genome sequence of Paracraurococcus sp. LOR1-02.</title>
        <authorList>
            <person name="Kingkaew E."/>
            <person name="Tanasupawat S."/>
        </authorList>
    </citation>
    <scope>NUCLEOTIDE SEQUENCE [LARGE SCALE GENOMIC DNA]</scope>
    <source>
        <strain evidence="4 5">LOR1-02</strain>
    </source>
</reference>
<dbReference type="SUPFAM" id="SSF56349">
    <property type="entry name" value="DNA breaking-rejoining enzymes"/>
    <property type="match status" value="1"/>
</dbReference>
<feature type="compositionally biased region" description="Basic residues" evidence="3">
    <location>
        <begin position="281"/>
        <end position="296"/>
    </location>
</feature>
<evidence type="ECO:0000256" key="2">
    <source>
        <dbReference type="ARBA" id="ARBA00023172"/>
    </source>
</evidence>
<dbReference type="EMBL" id="JAUTWS010000099">
    <property type="protein sequence ID" value="MDO9713543.1"/>
    <property type="molecule type" value="Genomic_DNA"/>
</dbReference>
<feature type="compositionally biased region" description="Low complexity" evidence="3">
    <location>
        <begin position="270"/>
        <end position="280"/>
    </location>
</feature>
<dbReference type="InterPro" id="IPR011010">
    <property type="entry name" value="DNA_brk_join_enz"/>
</dbReference>
<keyword evidence="2" id="KW-0233">DNA recombination</keyword>
<dbReference type="SUPFAM" id="SSF47823">
    <property type="entry name" value="lambda integrase-like, N-terminal domain"/>
    <property type="match status" value="1"/>
</dbReference>
<keyword evidence="1" id="KW-0238">DNA-binding</keyword>
<sequence>MPAPDPLPAPGRDARRLALPASLTPEGERLLAAALALAGGAKAANTLRAYAADCRDWWAFCGRSGFPALPASPAALAAFVADLGHRGARISTIRRRLQAVAWLSRGHGHPVDLRDPLVADATAGLARQAGSAQRQAAALTLPEIRALAAACGHDLAGQRDRALLLLGFAGALRRSELLALDVERGTESEDLARSWIEITADGLALRLAASKGDRAREGVRLGIPRGRHPATCPVRAVEAWIAAAGLRYGPLFRPVSRWGAVEPGRHPGHPARAGQPARAARGLHHRGLSPGSRRRGDHGPFPPPPPRQHAPLRPPRETRSPGSVRQRGGIC</sequence>
<dbReference type="RefSeq" id="WP_305108400.1">
    <property type="nucleotide sequence ID" value="NZ_JAUTWS010000099.1"/>
</dbReference>
<comment type="caution">
    <text evidence="4">The sequence shown here is derived from an EMBL/GenBank/DDBJ whole genome shotgun (WGS) entry which is preliminary data.</text>
</comment>
<evidence type="ECO:0000313" key="5">
    <source>
        <dbReference type="Proteomes" id="UP001243009"/>
    </source>
</evidence>
<dbReference type="Gene3D" id="1.10.150.130">
    <property type="match status" value="1"/>
</dbReference>
<evidence type="ECO:0000256" key="3">
    <source>
        <dbReference type="SAM" id="MobiDB-lite"/>
    </source>
</evidence>
<dbReference type="Gene3D" id="1.10.443.10">
    <property type="entry name" value="Intergrase catalytic core"/>
    <property type="match status" value="1"/>
</dbReference>
<accession>A0ABT9EC48</accession>
<evidence type="ECO:0000313" key="4">
    <source>
        <dbReference type="EMBL" id="MDO9713543.1"/>
    </source>
</evidence>
<dbReference type="PANTHER" id="PTHR34605">
    <property type="entry name" value="PHAGE_INTEGRASE DOMAIN-CONTAINING PROTEIN"/>
    <property type="match status" value="1"/>
</dbReference>
<evidence type="ECO:0000256" key="1">
    <source>
        <dbReference type="ARBA" id="ARBA00023125"/>
    </source>
</evidence>
<dbReference type="InterPro" id="IPR052925">
    <property type="entry name" value="Phage_Integrase-like_Recomb"/>
</dbReference>
<dbReference type="Proteomes" id="UP001243009">
    <property type="component" value="Unassembled WGS sequence"/>
</dbReference>